<feature type="transmembrane region" description="Helical" evidence="6">
    <location>
        <begin position="84"/>
        <end position="102"/>
    </location>
</feature>
<dbReference type="Proteomes" id="UP001387110">
    <property type="component" value="Unassembled WGS sequence"/>
</dbReference>
<feature type="transmembrane region" description="Helical" evidence="6">
    <location>
        <begin position="208"/>
        <end position="228"/>
    </location>
</feature>
<dbReference type="Pfam" id="PF05425">
    <property type="entry name" value="CopD"/>
    <property type="match status" value="1"/>
</dbReference>
<keyword evidence="5 6" id="KW-0472">Membrane</keyword>
<name>A0ABU8EJL7_9BACL</name>
<evidence type="ECO:0000313" key="9">
    <source>
        <dbReference type="Proteomes" id="UP001387110"/>
    </source>
</evidence>
<feature type="transmembrane region" description="Helical" evidence="6">
    <location>
        <begin position="311"/>
        <end position="328"/>
    </location>
</feature>
<dbReference type="InterPro" id="IPR032694">
    <property type="entry name" value="CopC/D"/>
</dbReference>
<comment type="subcellular location">
    <subcellularLocation>
        <location evidence="1">Cell membrane</location>
        <topology evidence="1">Multi-pass membrane protein</topology>
    </subcellularLocation>
</comment>
<keyword evidence="2" id="KW-1003">Cell membrane</keyword>
<dbReference type="EMBL" id="JBAWKY010000003">
    <property type="protein sequence ID" value="MEI4463100.1"/>
    <property type="molecule type" value="Genomic_DNA"/>
</dbReference>
<dbReference type="PANTHER" id="PTHR34820:SF4">
    <property type="entry name" value="INNER MEMBRANE PROTEIN YEBZ"/>
    <property type="match status" value="1"/>
</dbReference>
<feature type="transmembrane region" description="Helical" evidence="6">
    <location>
        <begin position="109"/>
        <end position="128"/>
    </location>
</feature>
<evidence type="ECO:0000256" key="4">
    <source>
        <dbReference type="ARBA" id="ARBA00022989"/>
    </source>
</evidence>
<feature type="transmembrane region" description="Helical" evidence="6">
    <location>
        <begin position="6"/>
        <end position="28"/>
    </location>
</feature>
<dbReference type="InterPro" id="IPR008457">
    <property type="entry name" value="Cu-R_CopD_dom"/>
</dbReference>
<dbReference type="RefSeq" id="WP_336449430.1">
    <property type="nucleotide sequence ID" value="NZ_JBAWKY010000003.1"/>
</dbReference>
<gene>
    <name evidence="8" type="ORF">SZL87_11730</name>
</gene>
<evidence type="ECO:0000256" key="5">
    <source>
        <dbReference type="ARBA" id="ARBA00023136"/>
    </source>
</evidence>
<evidence type="ECO:0000259" key="7">
    <source>
        <dbReference type="Pfam" id="PF05425"/>
    </source>
</evidence>
<sequence length="329" mass="36359">MSAFLGELLVYMGGALWMGYLVLCFIPTKRKPLLMDGTSWAVAGLGMLVLGTSIPVFGAVRFLLSTQTMTEALRTGLLELHIGRMFLVVYFSALLLLIVFAWQKRRSILLALLTIPLWIGIAGTSHAAAKYGALGWTLQFSHFLCVTAWIGVVFWVAIGARSTVHWSAFLSWFSPFARIAFTGVILSGLLLMQLAIPLERYPNLWGVPYGQALLLKHLLLLPLLFYAFCNGTLVRRRLRFDSTYDPRPLLRMESIILVLLFMASASLSRLEQPTLGQLPTGDPVGNGWILMMGIATLPLLLLGYRRHAVGILLSLFSVSLIYLGLLATG</sequence>
<keyword evidence="4 6" id="KW-1133">Transmembrane helix</keyword>
<proteinExistence type="predicted"/>
<protein>
    <submittedName>
        <fullName evidence="8">CopD family protein</fullName>
    </submittedName>
</protein>
<evidence type="ECO:0000256" key="1">
    <source>
        <dbReference type="ARBA" id="ARBA00004651"/>
    </source>
</evidence>
<evidence type="ECO:0000256" key="2">
    <source>
        <dbReference type="ARBA" id="ARBA00022475"/>
    </source>
</evidence>
<keyword evidence="9" id="KW-1185">Reference proteome</keyword>
<evidence type="ECO:0000256" key="3">
    <source>
        <dbReference type="ARBA" id="ARBA00022692"/>
    </source>
</evidence>
<feature type="transmembrane region" description="Helical" evidence="6">
    <location>
        <begin position="249"/>
        <end position="267"/>
    </location>
</feature>
<keyword evidence="3 6" id="KW-0812">Transmembrane</keyword>
<feature type="transmembrane region" description="Helical" evidence="6">
    <location>
        <begin position="287"/>
        <end position="304"/>
    </location>
</feature>
<comment type="caution">
    <text evidence="8">The sequence shown here is derived from an EMBL/GenBank/DDBJ whole genome shotgun (WGS) entry which is preliminary data.</text>
</comment>
<feature type="transmembrane region" description="Helical" evidence="6">
    <location>
        <begin position="172"/>
        <end position="196"/>
    </location>
</feature>
<organism evidence="8 9">
    <name type="scientific">Exiguobacterium indicum</name>
    <dbReference type="NCBI Taxonomy" id="296995"/>
    <lineage>
        <taxon>Bacteria</taxon>
        <taxon>Bacillati</taxon>
        <taxon>Bacillota</taxon>
        <taxon>Bacilli</taxon>
        <taxon>Bacillales</taxon>
        <taxon>Bacillales Family XII. Incertae Sedis</taxon>
        <taxon>Exiguobacterium</taxon>
    </lineage>
</organism>
<feature type="transmembrane region" description="Helical" evidence="6">
    <location>
        <begin position="40"/>
        <end position="64"/>
    </location>
</feature>
<feature type="transmembrane region" description="Helical" evidence="6">
    <location>
        <begin position="140"/>
        <end position="160"/>
    </location>
</feature>
<feature type="domain" description="Copper resistance protein D" evidence="7">
    <location>
        <begin position="168"/>
        <end position="267"/>
    </location>
</feature>
<accession>A0ABU8EJL7</accession>
<dbReference type="PANTHER" id="PTHR34820">
    <property type="entry name" value="INNER MEMBRANE PROTEIN YEBZ"/>
    <property type="match status" value="1"/>
</dbReference>
<reference evidence="8 9" key="1">
    <citation type="submission" date="2023-12" db="EMBL/GenBank/DDBJ databases">
        <authorList>
            <person name="Easwaran N."/>
            <person name="Lazarus H.P.S."/>
        </authorList>
    </citation>
    <scope>NUCLEOTIDE SEQUENCE [LARGE SCALE GENOMIC DNA]</scope>
    <source>
        <strain evidence="8 9">VIT-2023</strain>
    </source>
</reference>
<evidence type="ECO:0000313" key="8">
    <source>
        <dbReference type="EMBL" id="MEI4463100.1"/>
    </source>
</evidence>
<evidence type="ECO:0000256" key="6">
    <source>
        <dbReference type="SAM" id="Phobius"/>
    </source>
</evidence>